<dbReference type="GO" id="GO:0035556">
    <property type="term" value="P:intracellular signal transduction"/>
    <property type="evidence" value="ECO:0007669"/>
    <property type="project" value="InterPro"/>
</dbReference>
<sequence>MMNRDEALRAQQIGQRHMQQGNYAKAVKFLEKSQSMFDSAQTRELLAKAKRGPEPAAANATGARRRPAAAAPASASSTASRKPAVTEPPKDTRPYTAEQLRIVQEITRCKELYAMLGLSRGASAAELKKAYRKKAVKVHPDKNSAPGADEAFKSINRAFSILSDDQKRAEYDQYGETSDNPAQYARRYHHDDFDPTDIFREVFGAQFGASMGGPGVRMYNFGPGGMHRHGPRGGPGGGPAGGNSLMQFLPLLLLFLMSFVTLPMQQESVFSLRPTQKFPRVLSTHEFDIYPDISFYVSQSTAREWARNPTLRRETEKEVQTAYVADLSQKCDTDKKKYRSNRNRGNGDPKSCIDLQKCEEFVAHQRSLRALFSFHQSSRYPILHKTLEPDVFKNIEFFVPHHVHKSWKTNPETRKQVERRVQKVYERNLDETCFLSQMQRRYRDPSSCGLLKKIRKFNEEQLTKFSSQATFEYPLRRVTREPDVFKGLEFFVSEDTNRQWSTDVKLRKKVEGEVQRAWEMQGAAMFVDISNFSALGDKLCADDVRGPEQLVKFLNGWLALVVRLVNKAGGDIVSFAGDAVIVLWPVMSASSPDTAGPESSSLTVAVQRAVQSALDIQTTIFSRTFEEIDLECGLKVGIGAGHVSLLHVGGTRQYRVRNYTAVGAAVRQAFCAEKLARPKGDVICSAAALRSGIDNYFAWDDLDDGEFARIKDQTVRIRMRKQTRLQLPQRRRLSRPEVLATLDPRQIRRAARLYLPPSLFAYDEPLSRVSAKDWISELRQVTILFVHLGFKAQDFDQGLSDRQLEWLNEAVYELQEAIMDYEGSLNKLNLDDKGLTAMAVFGLAPLAHENDATRAVLTALRIVSVLEAEFRLKPSIGITSSLCYCGVVGHTASRREFSVIGDGVNLAARLMQSAKTNSRVRVLTDAGTRTLVRDEVEFSTNERDIRVKGKMKKIRVYSPSRAGRINVVSRWSAISVRISTTVANSTTTGVGPPPRRVRRDRGQEDAEDSAPWDDPSSVGHGPPAASWQQEWRSQVARYGTRVVEDLRSLRIKLIHAGAVDTTGEDSLGDFLSESSRTAHAVTVITGEIGMGKSHMLARIHRARTSSRGAFAIWIDLIHPMLDAADRRGCIHRWLRLAGSRLTDHEALVADLFLGPTDRLPFQRRGDRDTDDEDDEHADDESDSDSVVHMPGQSEGASDLIAELLVDVLRGVLMSRQNGKAASLVCLVDDAHHMDDDSWMVVEHIVRHQPRAIFLVMAMTAMHTSVPTPTRLFSPRGLPSALRRSSMRAKLLENPRVHVVRLAPLGYAAVATMLRARLNVLSVPDNLVDILTLASLGNPLFVEEILQEMLDSKAIDVDEASRTCQWRRRPPKSVTDLFARYERFVRHEFVTRDSAHSHRQQRSAAVVAGLKLDPPASLVCVVGAWLNGLTLRQQVLLKIASHAVEANKYLHFHRKLVIGAMLLIDTSASIDDVVEDFELLEKAGFVELAGDDSLHMFSFVHWLMPHAMRLRTLASQRQEIASKFALAEENHDAHIRQRFLTHALDSLDGNTTIKSGFIMVQKHAASLSKNNAGGFVSSSSRNLNTSGASASAGFAGTFPQSTKSHGHHPRIHRRRSSYGSVWKRRFAKLYTNRLDLFYDESRSRRIGSIGLDANARCMDAPVVGQRSAVLRVLCYNWEKHDMQHIGEERSFFLSPCDEDPASRDDWIYKIKFAIQASTARRAAPRRSSALLQSSSSSSSNMHAPRHNDASIAPPSEIPPPPDDPPLFDFPTNLSRHRTLPVEDHGPFYEDEDEEDSDRVDLGPEWMHIELPPPPPSRASKRSPSTMLLPPPPPPPDVPPPPQPLSHLFVSR</sequence>
<evidence type="ECO:0000259" key="4">
    <source>
        <dbReference type="PROSITE" id="PS50076"/>
    </source>
</evidence>
<evidence type="ECO:0000259" key="5">
    <source>
        <dbReference type="PROSITE" id="PS50125"/>
    </source>
</evidence>
<dbReference type="GO" id="GO:0009190">
    <property type="term" value="P:cyclic nucleotide biosynthetic process"/>
    <property type="evidence" value="ECO:0007669"/>
    <property type="project" value="InterPro"/>
</dbReference>
<feature type="region of interest" description="Disordered" evidence="3">
    <location>
        <begin position="41"/>
        <end position="97"/>
    </location>
</feature>
<dbReference type="InterPro" id="IPR041664">
    <property type="entry name" value="AAA_16"/>
</dbReference>
<evidence type="ECO:0000313" key="6">
    <source>
        <dbReference type="EMBL" id="GBG31410.1"/>
    </source>
</evidence>
<reference evidence="6 7" key="1">
    <citation type="submission" date="2017-12" db="EMBL/GenBank/DDBJ databases">
        <title>Sequencing, de novo assembly and annotation of complete genome of a new Thraustochytrid species, strain FCC1311.</title>
        <authorList>
            <person name="Sedici K."/>
            <person name="Godart F."/>
            <person name="Aiese Cigliano R."/>
            <person name="Sanseverino W."/>
            <person name="Barakat M."/>
            <person name="Ortet P."/>
            <person name="Marechal E."/>
            <person name="Cagnac O."/>
            <person name="Amato A."/>
        </authorList>
    </citation>
    <scope>NUCLEOTIDE SEQUENCE [LARGE SCALE GENOMIC DNA]</scope>
</reference>
<dbReference type="Gene3D" id="3.30.70.1230">
    <property type="entry name" value="Nucleotide cyclase"/>
    <property type="match status" value="2"/>
</dbReference>
<dbReference type="SUPFAM" id="SSF46565">
    <property type="entry name" value="Chaperone J-domain"/>
    <property type="match status" value="1"/>
</dbReference>
<dbReference type="EMBL" id="BEYU01000097">
    <property type="protein sequence ID" value="GBG31410.1"/>
    <property type="molecule type" value="Genomic_DNA"/>
</dbReference>
<dbReference type="Pfam" id="PF13191">
    <property type="entry name" value="AAA_16"/>
    <property type="match status" value="1"/>
</dbReference>
<dbReference type="Gene3D" id="1.10.287.110">
    <property type="entry name" value="DnaJ domain"/>
    <property type="match status" value="1"/>
</dbReference>
<dbReference type="OrthoDB" id="194468at2759"/>
<feature type="domain" description="Guanylate cyclase" evidence="5">
    <location>
        <begin position="523"/>
        <end position="673"/>
    </location>
</feature>
<dbReference type="SMART" id="SM00382">
    <property type="entry name" value="AAA"/>
    <property type="match status" value="1"/>
</dbReference>
<keyword evidence="2" id="KW-0067">ATP-binding</keyword>
<feature type="region of interest" description="Disordered" evidence="3">
    <location>
        <begin position="1"/>
        <end position="20"/>
    </location>
</feature>
<dbReference type="InParanoid" id="A0A2R5GKK8"/>
<feature type="compositionally biased region" description="Acidic residues" evidence="3">
    <location>
        <begin position="1168"/>
        <end position="1183"/>
    </location>
</feature>
<accession>A0A2R5GKK8</accession>
<dbReference type="InterPro" id="IPR001054">
    <property type="entry name" value="A/G_cyclase"/>
</dbReference>
<dbReference type="GO" id="GO:0004016">
    <property type="term" value="F:adenylate cyclase activity"/>
    <property type="evidence" value="ECO:0007669"/>
    <property type="project" value="TreeGrafter"/>
</dbReference>
<dbReference type="PRINTS" id="PR00625">
    <property type="entry name" value="JDOMAIN"/>
</dbReference>
<dbReference type="GO" id="GO:0005737">
    <property type="term" value="C:cytoplasm"/>
    <property type="evidence" value="ECO:0007669"/>
    <property type="project" value="TreeGrafter"/>
</dbReference>
<dbReference type="PANTHER" id="PTHR16305">
    <property type="entry name" value="TESTICULAR SOLUBLE ADENYLYL CYCLASE"/>
    <property type="match status" value="1"/>
</dbReference>
<dbReference type="InterPro" id="IPR003593">
    <property type="entry name" value="AAA+_ATPase"/>
</dbReference>
<dbReference type="PANTHER" id="PTHR16305:SF28">
    <property type="entry name" value="GUANYLATE CYCLASE DOMAIN-CONTAINING PROTEIN"/>
    <property type="match status" value="1"/>
</dbReference>
<dbReference type="PROSITE" id="PS50125">
    <property type="entry name" value="GUANYLATE_CYCLASE_2"/>
    <property type="match status" value="2"/>
</dbReference>
<feature type="compositionally biased region" description="Pro residues" evidence="3">
    <location>
        <begin position="1754"/>
        <end position="1763"/>
    </location>
</feature>
<feature type="domain" description="J" evidence="4">
    <location>
        <begin position="111"/>
        <end position="175"/>
    </location>
</feature>
<dbReference type="SMART" id="SM00044">
    <property type="entry name" value="CYCc"/>
    <property type="match status" value="1"/>
</dbReference>
<feature type="compositionally biased region" description="Low complexity" evidence="3">
    <location>
        <begin position="1722"/>
        <end position="1738"/>
    </location>
</feature>
<dbReference type="SUPFAM" id="SSF52540">
    <property type="entry name" value="P-loop containing nucleoside triphosphate hydrolases"/>
    <property type="match status" value="1"/>
</dbReference>
<evidence type="ECO:0000256" key="1">
    <source>
        <dbReference type="ARBA" id="ARBA00022741"/>
    </source>
</evidence>
<dbReference type="InterPro" id="IPR036869">
    <property type="entry name" value="J_dom_sf"/>
</dbReference>
<feature type="compositionally biased region" description="Low complexity" evidence="3">
    <location>
        <begin position="55"/>
        <end position="83"/>
    </location>
</feature>
<dbReference type="CDD" id="cd06257">
    <property type="entry name" value="DnaJ"/>
    <property type="match status" value="1"/>
</dbReference>
<dbReference type="PROSITE" id="PS00636">
    <property type="entry name" value="DNAJ_1"/>
    <property type="match status" value="1"/>
</dbReference>
<keyword evidence="7" id="KW-1185">Reference proteome</keyword>
<evidence type="ECO:0000313" key="7">
    <source>
        <dbReference type="Proteomes" id="UP000241890"/>
    </source>
</evidence>
<dbReference type="SUPFAM" id="SSF50729">
    <property type="entry name" value="PH domain-like"/>
    <property type="match status" value="1"/>
</dbReference>
<feature type="compositionally biased region" description="Pro residues" evidence="3">
    <location>
        <begin position="1827"/>
        <end position="1842"/>
    </location>
</feature>
<dbReference type="Gene3D" id="2.30.29.30">
    <property type="entry name" value="Pleckstrin-homology domain (PH domain)/Phosphotyrosine-binding domain (PTB)"/>
    <property type="match status" value="1"/>
</dbReference>
<name>A0A2R5GKK8_9STRA</name>
<dbReference type="Pfam" id="PF00226">
    <property type="entry name" value="DnaJ"/>
    <property type="match status" value="1"/>
</dbReference>
<feature type="region of interest" description="Disordered" evidence="3">
    <location>
        <begin position="983"/>
        <end position="1026"/>
    </location>
</feature>
<dbReference type="PROSITE" id="PS50076">
    <property type="entry name" value="DNAJ_2"/>
    <property type="match status" value="1"/>
</dbReference>
<evidence type="ECO:0000256" key="2">
    <source>
        <dbReference type="ARBA" id="ARBA00022840"/>
    </source>
</evidence>
<protein>
    <submittedName>
        <fullName evidence="6">Adenylate cyclase type 10</fullName>
    </submittedName>
</protein>
<dbReference type="CDD" id="cd07302">
    <property type="entry name" value="CHD"/>
    <property type="match status" value="2"/>
</dbReference>
<feature type="region of interest" description="Disordered" evidence="3">
    <location>
        <begin position="1722"/>
        <end position="1850"/>
    </location>
</feature>
<dbReference type="SUPFAM" id="SSF55073">
    <property type="entry name" value="Nucleotide cyclase"/>
    <property type="match status" value="2"/>
</dbReference>
<dbReference type="SMART" id="SM00271">
    <property type="entry name" value="DnaJ"/>
    <property type="match status" value="1"/>
</dbReference>
<dbReference type="InterPro" id="IPR018253">
    <property type="entry name" value="DnaJ_domain_CS"/>
</dbReference>
<feature type="region of interest" description="Disordered" evidence="3">
    <location>
        <begin position="1161"/>
        <end position="1191"/>
    </location>
</feature>
<keyword evidence="1" id="KW-0547">Nucleotide-binding</keyword>
<dbReference type="InterPro" id="IPR011993">
    <property type="entry name" value="PH-like_dom_sf"/>
</dbReference>
<dbReference type="Pfam" id="PF00211">
    <property type="entry name" value="Guanylate_cyc"/>
    <property type="match status" value="1"/>
</dbReference>
<proteinExistence type="predicted"/>
<feature type="compositionally biased region" description="Acidic residues" evidence="3">
    <location>
        <begin position="1787"/>
        <end position="1796"/>
    </location>
</feature>
<evidence type="ECO:0000256" key="3">
    <source>
        <dbReference type="SAM" id="MobiDB-lite"/>
    </source>
</evidence>
<feature type="domain" description="Guanylate cyclase" evidence="5">
    <location>
        <begin position="782"/>
        <end position="911"/>
    </location>
</feature>
<comment type="caution">
    <text evidence="6">The sequence shown here is derived from an EMBL/GenBank/DDBJ whole genome shotgun (WGS) entry which is preliminary data.</text>
</comment>
<dbReference type="InterPro" id="IPR027417">
    <property type="entry name" value="P-loop_NTPase"/>
</dbReference>
<dbReference type="GO" id="GO:0005524">
    <property type="term" value="F:ATP binding"/>
    <property type="evidence" value="ECO:0007669"/>
    <property type="project" value="UniProtKB-KW"/>
</dbReference>
<gene>
    <name evidence="6" type="ORF">FCC1311_076342</name>
</gene>
<organism evidence="6 7">
    <name type="scientific">Hondaea fermentalgiana</name>
    <dbReference type="NCBI Taxonomy" id="2315210"/>
    <lineage>
        <taxon>Eukaryota</taxon>
        <taxon>Sar</taxon>
        <taxon>Stramenopiles</taxon>
        <taxon>Bigyra</taxon>
        <taxon>Labyrinthulomycetes</taxon>
        <taxon>Thraustochytrida</taxon>
        <taxon>Thraustochytriidae</taxon>
        <taxon>Hondaea</taxon>
    </lineage>
</organism>
<dbReference type="Proteomes" id="UP000241890">
    <property type="component" value="Unassembled WGS sequence"/>
</dbReference>
<dbReference type="InterPro" id="IPR001623">
    <property type="entry name" value="DnaJ_domain"/>
</dbReference>
<dbReference type="InterPro" id="IPR029787">
    <property type="entry name" value="Nucleotide_cyclase"/>
</dbReference>